<dbReference type="InterPro" id="IPR005490">
    <property type="entry name" value="LD_TPept_cat_dom"/>
</dbReference>
<feature type="active site" description="Proton donor/acceptor" evidence="7">
    <location>
        <position position="558"/>
    </location>
</feature>
<evidence type="ECO:0000256" key="8">
    <source>
        <dbReference type="SAM" id="MobiDB-lite"/>
    </source>
</evidence>
<dbReference type="PANTHER" id="PTHR41533">
    <property type="entry name" value="L,D-TRANSPEPTIDASE HI_1667-RELATED"/>
    <property type="match status" value="1"/>
</dbReference>
<gene>
    <name evidence="10" type="ordered locus">ESA_02417</name>
</gene>
<name>A7MEV8_CROS8</name>
<keyword evidence="4 7" id="KW-0133">Cell shape</keyword>
<keyword evidence="6 7" id="KW-0961">Cell wall biogenesis/degradation</keyword>
<dbReference type="Gene3D" id="2.40.440.10">
    <property type="entry name" value="L,D-transpeptidase catalytic domain-like"/>
    <property type="match status" value="1"/>
</dbReference>
<evidence type="ECO:0000256" key="2">
    <source>
        <dbReference type="ARBA" id="ARBA00005992"/>
    </source>
</evidence>
<dbReference type="InterPro" id="IPR036365">
    <property type="entry name" value="PGBD-like_sf"/>
</dbReference>
<accession>A7MEV8</accession>
<keyword evidence="5 7" id="KW-0573">Peptidoglycan synthesis</keyword>
<feature type="active site" description="Nucleophile" evidence="7">
    <location>
        <position position="577"/>
    </location>
</feature>
<dbReference type="Proteomes" id="UP000000260">
    <property type="component" value="Chromosome"/>
</dbReference>
<dbReference type="HOGENOM" id="CLU_020360_3_0_6"/>
<dbReference type="GO" id="GO:0008360">
    <property type="term" value="P:regulation of cell shape"/>
    <property type="evidence" value="ECO:0007669"/>
    <property type="project" value="UniProtKB-UniRule"/>
</dbReference>
<dbReference type="GO" id="GO:0004180">
    <property type="term" value="F:carboxypeptidase activity"/>
    <property type="evidence" value="ECO:0007669"/>
    <property type="project" value="UniProtKB-ARBA"/>
</dbReference>
<reference evidence="10 11" key="1">
    <citation type="journal article" date="2010" name="PLoS ONE">
        <title>Genome sequence of Cronobacter sakazakii BAA-894 and comparative genomic hybridization analysis with other Cronobacter species.</title>
        <authorList>
            <person name="Kucerova E."/>
            <person name="Clifton S.W."/>
            <person name="Xia X.Q."/>
            <person name="Long F."/>
            <person name="Porwollik S."/>
            <person name="Fulton L."/>
            <person name="Fronick C."/>
            <person name="Minx P."/>
            <person name="Kyung K."/>
            <person name="Warren W."/>
            <person name="Fulton R."/>
            <person name="Feng D."/>
            <person name="Wollam A."/>
            <person name="Shah N."/>
            <person name="Bhonagiri V."/>
            <person name="Nash W.E."/>
            <person name="Hallsworth-Pepin K."/>
            <person name="Wilson R.K."/>
            <person name="McClelland M."/>
            <person name="Forsythe S.J."/>
        </authorList>
    </citation>
    <scope>NUCLEOTIDE SEQUENCE [LARGE SCALE GENOMIC DNA]</scope>
    <source>
        <strain evidence="10 11">ATCC BAA-894</strain>
    </source>
</reference>
<comment type="similarity">
    <text evidence="2">Belongs to the YkuD family.</text>
</comment>
<dbReference type="InterPro" id="IPR036366">
    <property type="entry name" value="PGBDSf"/>
</dbReference>
<evidence type="ECO:0000256" key="1">
    <source>
        <dbReference type="ARBA" id="ARBA00004752"/>
    </source>
</evidence>
<sequence>MRCRDRLKSRNVINSQSGLRPAFFLSGKSLNFFTFDQANDFFCLYTHNKPECRIILKNRGQGMVLKNMHGFRRSALYVCLALSIAPLFNAYADEPELIANDSITTLSAQPLALSPGMAFLAANTAPDAASRLASARTQLQAALPAGFTPVYMNALVGLYAARDLKPMWDNRDAVQAFQQQLAEVALAGFQPQFTAWVEQLTNPAVTGLARDIVLSDAMVGYLHFISGIPSQGNRWLYSEKPYKPEMPALNVLNQWQVALDNGSVPAFVRSLAPAHPQYAAMHASLLQLVADTRPWPQMTGKEKLRPGQWSSDIPALKEILQRTGMLDGGPDIALPGDNNGVVSPSAAPQTASQTRSTPKPTRAVYDKDLVAAVKRFQKWQGLGADGVIGESTRDWLNVTPAQRAALLALNIQRLRLLPGKLSTGIMVNIPEYSLVYYQNGNQVLASRVIVGRPDRKTPLMSSALNNVVVNPPWNVPPTLARKDILPKVWNDPGYLESHGYTVLNGWGSNADVVDPWMVDWATITPSNLPFRFQQAPGAHNSLGRYKFNMPSSDAIYLHDTPNHNLFQRDARALSSGCVRVNKASELANMLLQDAGWNDSRISQTLKEGNTRYVNIPQTIPVNLYYLTAFIGEDGRPQYRTDIYNYDHTARSGAQILPKVEQLIR</sequence>
<dbReference type="UniPathway" id="UPA00219"/>
<dbReference type="InterPro" id="IPR045380">
    <property type="entry name" value="LD_TPept_scaffold_dom"/>
</dbReference>
<dbReference type="Pfam" id="PF03734">
    <property type="entry name" value="YkuD"/>
    <property type="match status" value="1"/>
</dbReference>
<dbReference type="GO" id="GO:0009252">
    <property type="term" value="P:peptidoglycan biosynthetic process"/>
    <property type="evidence" value="ECO:0007669"/>
    <property type="project" value="UniProtKB-UniPathway"/>
</dbReference>
<dbReference type="SUPFAM" id="SSF47090">
    <property type="entry name" value="PGBD-like"/>
    <property type="match status" value="1"/>
</dbReference>
<dbReference type="Gene3D" id="1.10.101.10">
    <property type="entry name" value="PGBD-like superfamily/PGBD"/>
    <property type="match status" value="1"/>
</dbReference>
<evidence type="ECO:0000313" key="10">
    <source>
        <dbReference type="EMBL" id="ABU77663.1"/>
    </source>
</evidence>
<dbReference type="SUPFAM" id="SSF141523">
    <property type="entry name" value="L,D-transpeptidase catalytic domain-like"/>
    <property type="match status" value="1"/>
</dbReference>
<evidence type="ECO:0000313" key="11">
    <source>
        <dbReference type="Proteomes" id="UP000000260"/>
    </source>
</evidence>
<dbReference type="NCBIfam" id="NF007891">
    <property type="entry name" value="PRK10594.1"/>
    <property type="match status" value="1"/>
</dbReference>
<dbReference type="PROSITE" id="PS52029">
    <property type="entry name" value="LD_TPASE"/>
    <property type="match status" value="1"/>
</dbReference>
<dbReference type="GO" id="GO:0016740">
    <property type="term" value="F:transferase activity"/>
    <property type="evidence" value="ECO:0007669"/>
    <property type="project" value="UniProtKB-KW"/>
</dbReference>
<evidence type="ECO:0000256" key="5">
    <source>
        <dbReference type="ARBA" id="ARBA00022984"/>
    </source>
</evidence>
<dbReference type="Pfam" id="PF20142">
    <property type="entry name" value="Scaffold"/>
    <property type="match status" value="1"/>
</dbReference>
<dbReference type="PANTHER" id="PTHR41533:SF1">
    <property type="entry name" value="L,D-TRANSPEPTIDASE YCBB-RELATED"/>
    <property type="match status" value="1"/>
</dbReference>
<dbReference type="InterPro" id="IPR002477">
    <property type="entry name" value="Peptidoglycan-bd-like"/>
</dbReference>
<evidence type="ECO:0000256" key="7">
    <source>
        <dbReference type="PROSITE-ProRule" id="PRU01373"/>
    </source>
</evidence>
<dbReference type="KEGG" id="esa:ESA_02417"/>
<dbReference type="AlphaFoldDB" id="A7MEV8"/>
<feature type="region of interest" description="Disordered" evidence="8">
    <location>
        <begin position="338"/>
        <end position="360"/>
    </location>
</feature>
<protein>
    <recommendedName>
        <fullName evidence="9">L,D-TPase catalytic domain-containing protein</fullName>
    </recommendedName>
</protein>
<dbReference type="InterPro" id="IPR052905">
    <property type="entry name" value="LD-transpeptidase_YkuD-like"/>
</dbReference>
<dbReference type="CDD" id="cd16913">
    <property type="entry name" value="YkuD_like"/>
    <property type="match status" value="1"/>
</dbReference>
<feature type="domain" description="L,D-TPase catalytic" evidence="9">
    <location>
        <begin position="423"/>
        <end position="604"/>
    </location>
</feature>
<feature type="compositionally biased region" description="Polar residues" evidence="8">
    <location>
        <begin position="340"/>
        <end position="359"/>
    </location>
</feature>
<keyword evidence="3" id="KW-0808">Transferase</keyword>
<evidence type="ECO:0000256" key="3">
    <source>
        <dbReference type="ARBA" id="ARBA00022679"/>
    </source>
</evidence>
<dbReference type="InterPro" id="IPR038063">
    <property type="entry name" value="Transpep_catalytic_dom"/>
</dbReference>
<dbReference type="Pfam" id="PF01471">
    <property type="entry name" value="PG_binding_1"/>
    <property type="match status" value="1"/>
</dbReference>
<comment type="pathway">
    <text evidence="1 7">Cell wall biogenesis; peptidoglycan biosynthesis.</text>
</comment>
<evidence type="ECO:0000256" key="6">
    <source>
        <dbReference type="ARBA" id="ARBA00023316"/>
    </source>
</evidence>
<organism evidence="10 11">
    <name type="scientific">Cronobacter sakazakii (strain ATCC BAA-894)</name>
    <name type="common">Enterobacter sakazakii</name>
    <dbReference type="NCBI Taxonomy" id="290339"/>
    <lineage>
        <taxon>Bacteria</taxon>
        <taxon>Pseudomonadati</taxon>
        <taxon>Pseudomonadota</taxon>
        <taxon>Gammaproteobacteria</taxon>
        <taxon>Enterobacterales</taxon>
        <taxon>Enterobacteriaceae</taxon>
        <taxon>Cronobacter</taxon>
    </lineage>
</organism>
<dbReference type="EMBL" id="CP000783">
    <property type="protein sequence ID" value="ABU77663.1"/>
    <property type="molecule type" value="Genomic_DNA"/>
</dbReference>
<keyword evidence="11" id="KW-1185">Reference proteome</keyword>
<dbReference type="GO" id="GO:0071555">
    <property type="term" value="P:cell wall organization"/>
    <property type="evidence" value="ECO:0007669"/>
    <property type="project" value="UniProtKB-UniRule"/>
</dbReference>
<evidence type="ECO:0000256" key="4">
    <source>
        <dbReference type="ARBA" id="ARBA00022960"/>
    </source>
</evidence>
<proteinExistence type="inferred from homology"/>
<evidence type="ECO:0000259" key="9">
    <source>
        <dbReference type="PROSITE" id="PS52029"/>
    </source>
</evidence>